<dbReference type="EMBL" id="QHCS01000012">
    <property type="protein sequence ID" value="RHX83087.1"/>
    <property type="molecule type" value="Genomic_DNA"/>
</dbReference>
<dbReference type="SUPFAM" id="SSF51735">
    <property type="entry name" value="NAD(P)-binding Rossmann-fold domains"/>
    <property type="match status" value="1"/>
</dbReference>
<dbReference type="InterPro" id="IPR050177">
    <property type="entry name" value="Lipid_A_modif_metabolic_enz"/>
</dbReference>
<dbReference type="InterPro" id="IPR001509">
    <property type="entry name" value="Epimerase_deHydtase"/>
</dbReference>
<dbReference type="CDD" id="cd05240">
    <property type="entry name" value="UDP_G4E_3_SDR_e"/>
    <property type="match status" value="1"/>
</dbReference>
<dbReference type="InterPro" id="IPR036291">
    <property type="entry name" value="NAD(P)-bd_dom_sf"/>
</dbReference>
<evidence type="ECO:0000313" key="2">
    <source>
        <dbReference type="EMBL" id="RHX83087.1"/>
    </source>
</evidence>
<dbReference type="PANTHER" id="PTHR43245:SF52">
    <property type="entry name" value="NAD-DEPENDENT EPIMERASE_DEHYDRATASE"/>
    <property type="match status" value="1"/>
</dbReference>
<reference evidence="3" key="1">
    <citation type="submission" date="2018-05" db="EMBL/GenBank/DDBJ databases">
        <title>Leptospira yasudae sp. nov. and Leptospira stimsonii sp. nov., two pathogenic species of the genus Leptospira isolated from environmental sources.</title>
        <authorList>
            <person name="Casanovas-Massana A."/>
            <person name="Hamond C."/>
            <person name="Santos L.A."/>
            <person name="Hacker K.P."/>
            <person name="Balassiano I."/>
            <person name="Medeiros M.A."/>
            <person name="Reis M.G."/>
            <person name="Ko A.I."/>
            <person name="Wunder E.A."/>
        </authorList>
    </citation>
    <scope>NUCLEOTIDE SEQUENCE [LARGE SCALE GENOMIC DNA]</scope>
    <source>
        <strain evidence="3">AMB6-RJ</strain>
    </source>
</reference>
<sequence length="334" mass="37887">MNSLKNQNILITGAFGFIGKAVLRKIFLNADRPNRVIGLDILSESPDLIQSLRDEIGEFPEYFEYKKMDVRSPEIENVLKNNHITSVVHLASIMNPIGKMSRETQHDIDIGGTKNLLDACLKAKTDYIIVTSSGAAYGYYKNNPEWIVETDEIRGNEEFAYSAHKREVEELLSKYRDDSPHLKQLILRPGTILGKNVNNQITDLFKKSVIIGIAGSKTPFVFIEDEDVSTIILQGLITKKDGIYNLAGDGAIPLREIAARINKIYLPIPAIVIKSILWFLQKLHLTQYGPDQVNFLRYRPVLSNRNLKEKFGYIPKRSSSEVLDFYLENNDVTK</sequence>
<name>A0A8B3CHG6_9LEPT</name>
<organism evidence="2 3">
    <name type="scientific">Leptospira stimsonii</name>
    <dbReference type="NCBI Taxonomy" id="2202203"/>
    <lineage>
        <taxon>Bacteria</taxon>
        <taxon>Pseudomonadati</taxon>
        <taxon>Spirochaetota</taxon>
        <taxon>Spirochaetia</taxon>
        <taxon>Leptospirales</taxon>
        <taxon>Leptospiraceae</taxon>
        <taxon>Leptospira</taxon>
    </lineage>
</organism>
<comment type="caution">
    <text evidence="2">The sequence shown here is derived from an EMBL/GenBank/DDBJ whole genome shotgun (WGS) entry which is preliminary data.</text>
</comment>
<feature type="domain" description="NAD-dependent epimerase/dehydratase" evidence="1">
    <location>
        <begin position="9"/>
        <end position="204"/>
    </location>
</feature>
<protein>
    <submittedName>
        <fullName evidence="2">Epimerase</fullName>
    </submittedName>
</protein>
<gene>
    <name evidence="2" type="ORF">DLM78_23080</name>
</gene>
<accession>A0A8B3CHG6</accession>
<evidence type="ECO:0000259" key="1">
    <source>
        <dbReference type="Pfam" id="PF01370"/>
    </source>
</evidence>
<dbReference type="Pfam" id="PF01370">
    <property type="entry name" value="Epimerase"/>
    <property type="match status" value="1"/>
</dbReference>
<dbReference type="AlphaFoldDB" id="A0A8B3CHG6"/>
<dbReference type="Proteomes" id="UP000266669">
    <property type="component" value="Unassembled WGS sequence"/>
</dbReference>
<evidence type="ECO:0000313" key="3">
    <source>
        <dbReference type="Proteomes" id="UP000266669"/>
    </source>
</evidence>
<dbReference type="PANTHER" id="PTHR43245">
    <property type="entry name" value="BIFUNCTIONAL POLYMYXIN RESISTANCE PROTEIN ARNA"/>
    <property type="match status" value="1"/>
</dbReference>
<dbReference type="Gene3D" id="3.40.50.720">
    <property type="entry name" value="NAD(P)-binding Rossmann-like Domain"/>
    <property type="match status" value="1"/>
</dbReference>
<proteinExistence type="predicted"/>